<gene>
    <name evidence="10" type="ORF">PICST_64630</name>
</gene>
<dbReference type="GO" id="GO:0006281">
    <property type="term" value="P:DNA repair"/>
    <property type="evidence" value="ECO:0007669"/>
    <property type="project" value="EnsemblFungi"/>
</dbReference>
<comment type="similarity">
    <text evidence="2 7">Belongs to the enhancer of polycomb family.</text>
</comment>
<evidence type="ECO:0000259" key="9">
    <source>
        <dbReference type="Pfam" id="PF10513"/>
    </source>
</evidence>
<feature type="non-terminal residue" evidence="10">
    <location>
        <position position="790"/>
    </location>
</feature>
<keyword evidence="4 7" id="KW-0804">Transcription</keyword>
<comment type="function">
    <text evidence="6">Component of the NuA4 histone acetyltransferase complex which is involved in transcriptional activation of selected genes principally by acetylation of nucleosomal histone H4 and H2A. The NuA4 complex is also involved in DNA repair. Involved in gene silencing by neighboring heterochromatin, blockage of the silencing spreading along the chromosome, and required for cell cycle progression through G2/M.</text>
</comment>
<dbReference type="GeneID" id="4841032"/>
<dbReference type="GO" id="GO:0000786">
    <property type="term" value="C:nucleosome"/>
    <property type="evidence" value="ECO:0007669"/>
    <property type="project" value="EnsemblFungi"/>
</dbReference>
<dbReference type="KEGG" id="pic:PICST_64630"/>
<dbReference type="InterPro" id="IPR019542">
    <property type="entry name" value="Enhancer_polycomb-like_N"/>
</dbReference>
<evidence type="ECO:0000256" key="2">
    <source>
        <dbReference type="ARBA" id="ARBA00008035"/>
    </source>
</evidence>
<evidence type="ECO:0000256" key="5">
    <source>
        <dbReference type="ARBA" id="ARBA00023242"/>
    </source>
</evidence>
<dbReference type="HOGENOM" id="CLU_010580_0_0_1"/>
<dbReference type="OMA" id="MLGTKSY"/>
<dbReference type="InterPro" id="IPR024943">
    <property type="entry name" value="Enhancer_polycomb"/>
</dbReference>
<evidence type="ECO:0000313" key="11">
    <source>
        <dbReference type="Proteomes" id="UP000002258"/>
    </source>
</evidence>
<accession>A3LZQ7</accession>
<dbReference type="EMBL" id="CP000502">
    <property type="protein sequence ID" value="ABN68383.2"/>
    <property type="molecule type" value="Genomic_DNA"/>
</dbReference>
<feature type="compositionally biased region" description="Basic and acidic residues" evidence="8">
    <location>
        <begin position="712"/>
        <end position="722"/>
    </location>
</feature>
<dbReference type="GO" id="GO:0016239">
    <property type="term" value="P:positive regulation of macroautophagy"/>
    <property type="evidence" value="ECO:0007669"/>
    <property type="project" value="EnsemblFungi"/>
</dbReference>
<feature type="domain" description="Enhancer of polycomb-like N-terminal" evidence="9">
    <location>
        <begin position="22"/>
        <end position="217"/>
    </location>
</feature>
<organism evidence="10 11">
    <name type="scientific">Scheffersomyces stipitis (strain ATCC 58785 / CBS 6054 / NBRC 10063 / NRRL Y-11545)</name>
    <name type="common">Yeast</name>
    <name type="synonym">Pichia stipitis</name>
    <dbReference type="NCBI Taxonomy" id="322104"/>
    <lineage>
        <taxon>Eukaryota</taxon>
        <taxon>Fungi</taxon>
        <taxon>Dikarya</taxon>
        <taxon>Ascomycota</taxon>
        <taxon>Saccharomycotina</taxon>
        <taxon>Pichiomycetes</taxon>
        <taxon>Debaryomycetaceae</taxon>
        <taxon>Scheffersomyces</taxon>
    </lineage>
</organism>
<feature type="region of interest" description="Disordered" evidence="8">
    <location>
        <begin position="1"/>
        <end position="24"/>
    </location>
</feature>
<keyword evidence="5 7" id="KW-0539">Nucleus</keyword>
<evidence type="ECO:0000256" key="6">
    <source>
        <dbReference type="ARBA" id="ARBA00025513"/>
    </source>
</evidence>
<dbReference type="GO" id="GO:0035267">
    <property type="term" value="C:NuA4 histone acetyltransferase complex"/>
    <property type="evidence" value="ECO:0007669"/>
    <property type="project" value="EnsemblFungi"/>
</dbReference>
<proteinExistence type="inferred from homology"/>
<comment type="subcellular location">
    <subcellularLocation>
        <location evidence="1 7">Nucleus</location>
    </subcellularLocation>
</comment>
<dbReference type="RefSeq" id="XP_001386412.2">
    <property type="nucleotide sequence ID" value="XM_001386375.1"/>
</dbReference>
<evidence type="ECO:0000256" key="3">
    <source>
        <dbReference type="ARBA" id="ARBA00023015"/>
    </source>
</evidence>
<dbReference type="PANTHER" id="PTHR14898">
    <property type="entry name" value="ENHANCER OF POLYCOMB"/>
    <property type="match status" value="1"/>
</dbReference>
<dbReference type="GO" id="GO:0006357">
    <property type="term" value="P:regulation of transcription by RNA polymerase II"/>
    <property type="evidence" value="ECO:0007669"/>
    <property type="project" value="EnsemblFungi"/>
</dbReference>
<evidence type="ECO:0000256" key="8">
    <source>
        <dbReference type="SAM" id="MobiDB-lite"/>
    </source>
</evidence>
<reference evidence="10 11" key="1">
    <citation type="journal article" date="2007" name="Nat. Biotechnol.">
        <title>Genome sequence of the lignocellulose-bioconverting and xylose-fermenting yeast Pichia stipitis.</title>
        <authorList>
            <person name="Jeffries T.W."/>
            <person name="Grigoriev I.V."/>
            <person name="Grimwood J."/>
            <person name="Laplaza J.M."/>
            <person name="Aerts A."/>
            <person name="Salamov A."/>
            <person name="Schmutz J."/>
            <person name="Lindquist E."/>
            <person name="Dehal P."/>
            <person name="Shapiro H."/>
            <person name="Jin Y.S."/>
            <person name="Passoth V."/>
            <person name="Richardson P.M."/>
        </authorList>
    </citation>
    <scope>NUCLEOTIDE SEQUENCE [LARGE SCALE GENOMIC DNA]</scope>
    <source>
        <strain evidence="11">ATCC 58785 / CBS 6054 / NBRC 10063 / NRRL Y-11545</strain>
    </source>
</reference>
<protein>
    <recommendedName>
        <fullName evidence="7">Enhancer of polycomb-like protein</fullName>
    </recommendedName>
</protein>
<dbReference type="GO" id="GO:0032777">
    <property type="term" value="C:piccolo histone acetyltransferase complex"/>
    <property type="evidence" value="ECO:0007669"/>
    <property type="project" value="EnsemblFungi"/>
</dbReference>
<evidence type="ECO:0000313" key="10">
    <source>
        <dbReference type="EMBL" id="ABN68383.2"/>
    </source>
</evidence>
<evidence type="ECO:0000256" key="1">
    <source>
        <dbReference type="ARBA" id="ARBA00004123"/>
    </source>
</evidence>
<feature type="compositionally biased region" description="Basic and acidic residues" evidence="8">
    <location>
        <begin position="677"/>
        <end position="686"/>
    </location>
</feature>
<feature type="region of interest" description="Disordered" evidence="8">
    <location>
        <begin position="712"/>
        <end position="732"/>
    </location>
</feature>
<dbReference type="Pfam" id="PF10513">
    <property type="entry name" value="EPL1"/>
    <property type="match status" value="1"/>
</dbReference>
<dbReference type="eggNOG" id="KOG2261">
    <property type="taxonomic scope" value="Eukaryota"/>
</dbReference>
<keyword evidence="3 7" id="KW-0805">Transcription regulation</keyword>
<dbReference type="InParanoid" id="A3LZQ7"/>
<dbReference type="GO" id="GO:0005634">
    <property type="term" value="C:nucleus"/>
    <property type="evidence" value="ECO:0007669"/>
    <property type="project" value="UniProtKB-SubCell"/>
</dbReference>
<dbReference type="AlphaFoldDB" id="A3LZQ7"/>
<name>A3LZQ7_PICST</name>
<feature type="region of interest" description="Disordered" evidence="8">
    <location>
        <begin position="666"/>
        <end position="686"/>
    </location>
</feature>
<dbReference type="FunCoup" id="A3LZQ7">
    <property type="interactions" value="244"/>
</dbReference>
<feature type="compositionally biased region" description="Polar residues" evidence="8">
    <location>
        <begin position="474"/>
        <end position="503"/>
    </location>
</feature>
<sequence length="790" mass="90398">MAILPAKTPGTAKQHASGARFRQRKISVKQPLTIYKQKDLPSVDINNSELEPSQVHHLNASASATSQQQRDIHAIETGVDKSEEDEVHLQQVINAAQRALLGSKSTDGKESDKKDTESASVYIPTPDASKIWPDAHKYYADQIFKEPESYIKFSATVEDTVGVEYNMDEDDDKFYSEDLVKNYPKIVPAKKSKNSEENTRKCSELEYEIICDKLEKTIEERQPFLSMDPSNILSYEELSSYIIEEFNSSVKTNNPYVQSASGSIKYISASTLKEKLAKELKYEPFVTEFDKDPDHASLSNVRSIPKLFELFGKPIYDYWKSRKIERKGKLIHPMLKFEDPNANEKDNDNDPYICFRRREFRQARKTRRADALGAERIRLLQKSLHRARDLIMSVAQREILKLENWETENTIFLMRCEGKNLKRSIGVKGDDHLFYPHKRKKVIKSKEEDEEKERKREKRKLDSRESSVLPGNATIGTNAVNKDKNGLQSSLQQSEGTSSNTQPYVKLPPSKIPDMDLVTVSLVLKEKNETIKRAVLEKLRKRKEQDKGFVNLTDDPYQPCFNIQTNENASELSHIPYSSIAAADFHQINNTNYISETLKKLLEEGKKPLPGLKTFRGSNGELIPSKAFPHLSTLLQERINNTKFNSVSYIAQLLANVETNNFSAYNNGYGHQHRRQHPVDNQDESKLSDPILRLRKRGSRGNRTFVDRRGFFMRPDDSEPEKPGNSSIPNVYDSKIDSIKRMDSNWKFDNDLTEYQRGALDPFGMDPSKLNSISDDTQSIRFGAMLLSKS</sequence>
<dbReference type="OrthoDB" id="435275at2759"/>
<keyword evidence="11" id="KW-1185">Reference proteome</keyword>
<evidence type="ECO:0000256" key="4">
    <source>
        <dbReference type="ARBA" id="ARBA00023163"/>
    </source>
</evidence>
<feature type="region of interest" description="Disordered" evidence="8">
    <location>
        <begin position="443"/>
        <end position="508"/>
    </location>
</feature>
<dbReference type="STRING" id="322104.A3LZQ7"/>
<dbReference type="GO" id="GO:0004402">
    <property type="term" value="F:histone acetyltransferase activity"/>
    <property type="evidence" value="ECO:0007669"/>
    <property type="project" value="EnsemblFungi"/>
</dbReference>
<dbReference type="Proteomes" id="UP000002258">
    <property type="component" value="Chromosome 8"/>
</dbReference>
<evidence type="ECO:0000256" key="7">
    <source>
        <dbReference type="RuleBase" id="RU361124"/>
    </source>
</evidence>